<accession>A0A6A6W0V9</accession>
<dbReference type="PANTHER" id="PTHR38116:SF9">
    <property type="entry name" value="BZIP DOMAIN-CONTAINING PROTEIN"/>
    <property type="match status" value="1"/>
</dbReference>
<protein>
    <recommendedName>
        <fullName evidence="4">BZIP domain-containing protein</fullName>
    </recommendedName>
</protein>
<feature type="compositionally biased region" description="Basic and acidic residues" evidence="1">
    <location>
        <begin position="1"/>
        <end position="19"/>
    </location>
</feature>
<feature type="region of interest" description="Disordered" evidence="1">
    <location>
        <begin position="1"/>
        <end position="86"/>
    </location>
</feature>
<evidence type="ECO:0000313" key="2">
    <source>
        <dbReference type="EMBL" id="KAF2756548.1"/>
    </source>
</evidence>
<dbReference type="OrthoDB" id="5973539at2759"/>
<dbReference type="AlphaFoldDB" id="A0A6A6W0V9"/>
<reference evidence="2" key="1">
    <citation type="journal article" date="2020" name="Stud. Mycol.">
        <title>101 Dothideomycetes genomes: a test case for predicting lifestyles and emergence of pathogens.</title>
        <authorList>
            <person name="Haridas S."/>
            <person name="Albert R."/>
            <person name="Binder M."/>
            <person name="Bloem J."/>
            <person name="Labutti K."/>
            <person name="Salamov A."/>
            <person name="Andreopoulos B."/>
            <person name="Baker S."/>
            <person name="Barry K."/>
            <person name="Bills G."/>
            <person name="Bluhm B."/>
            <person name="Cannon C."/>
            <person name="Castanera R."/>
            <person name="Culley D."/>
            <person name="Daum C."/>
            <person name="Ezra D."/>
            <person name="Gonzalez J."/>
            <person name="Henrissat B."/>
            <person name="Kuo A."/>
            <person name="Liang C."/>
            <person name="Lipzen A."/>
            <person name="Lutzoni F."/>
            <person name="Magnuson J."/>
            <person name="Mondo S."/>
            <person name="Nolan M."/>
            <person name="Ohm R."/>
            <person name="Pangilinan J."/>
            <person name="Park H.-J."/>
            <person name="Ramirez L."/>
            <person name="Alfaro M."/>
            <person name="Sun H."/>
            <person name="Tritt A."/>
            <person name="Yoshinaga Y."/>
            <person name="Zwiers L.-H."/>
            <person name="Turgeon B."/>
            <person name="Goodwin S."/>
            <person name="Spatafora J."/>
            <person name="Crous P."/>
            <person name="Grigoriev I."/>
        </authorList>
    </citation>
    <scope>NUCLEOTIDE SEQUENCE</scope>
    <source>
        <strain evidence="2">CBS 121739</strain>
    </source>
</reference>
<keyword evidence="3" id="KW-1185">Reference proteome</keyword>
<proteinExistence type="predicted"/>
<name>A0A6A6W0V9_9PEZI</name>
<gene>
    <name evidence="2" type="ORF">EJ05DRAFT_487435</name>
</gene>
<evidence type="ECO:0000256" key="1">
    <source>
        <dbReference type="SAM" id="MobiDB-lite"/>
    </source>
</evidence>
<dbReference type="InterPro" id="IPR021833">
    <property type="entry name" value="DUF3425"/>
</dbReference>
<organism evidence="2 3">
    <name type="scientific">Pseudovirgaria hyperparasitica</name>
    <dbReference type="NCBI Taxonomy" id="470096"/>
    <lineage>
        <taxon>Eukaryota</taxon>
        <taxon>Fungi</taxon>
        <taxon>Dikarya</taxon>
        <taxon>Ascomycota</taxon>
        <taxon>Pezizomycotina</taxon>
        <taxon>Dothideomycetes</taxon>
        <taxon>Dothideomycetes incertae sedis</taxon>
        <taxon>Acrospermales</taxon>
        <taxon>Acrospermaceae</taxon>
        <taxon>Pseudovirgaria</taxon>
    </lineage>
</organism>
<dbReference type="Proteomes" id="UP000799437">
    <property type="component" value="Unassembled WGS sequence"/>
</dbReference>
<dbReference type="EMBL" id="ML996575">
    <property type="protein sequence ID" value="KAF2756548.1"/>
    <property type="molecule type" value="Genomic_DNA"/>
</dbReference>
<dbReference type="InterPro" id="IPR046347">
    <property type="entry name" value="bZIP_sf"/>
</dbReference>
<dbReference type="SUPFAM" id="SSF57959">
    <property type="entry name" value="Leucine zipper domain"/>
    <property type="match status" value="1"/>
</dbReference>
<feature type="compositionally biased region" description="Low complexity" evidence="1">
    <location>
        <begin position="56"/>
        <end position="82"/>
    </location>
</feature>
<dbReference type="PANTHER" id="PTHR38116">
    <property type="entry name" value="CHROMOSOME 7, WHOLE GENOME SHOTGUN SEQUENCE"/>
    <property type="match status" value="1"/>
</dbReference>
<dbReference type="Pfam" id="PF11905">
    <property type="entry name" value="DUF3425"/>
    <property type="match status" value="1"/>
</dbReference>
<evidence type="ECO:0008006" key="4">
    <source>
        <dbReference type="Google" id="ProtNLM"/>
    </source>
</evidence>
<dbReference type="GO" id="GO:0003700">
    <property type="term" value="F:DNA-binding transcription factor activity"/>
    <property type="evidence" value="ECO:0007669"/>
    <property type="project" value="InterPro"/>
</dbReference>
<feature type="compositionally biased region" description="Basic residues" evidence="1">
    <location>
        <begin position="27"/>
        <end position="36"/>
    </location>
</feature>
<feature type="compositionally biased region" description="Basic and acidic residues" evidence="1">
    <location>
        <begin position="37"/>
        <end position="53"/>
    </location>
</feature>
<evidence type="ECO:0000313" key="3">
    <source>
        <dbReference type="Proteomes" id="UP000799437"/>
    </source>
</evidence>
<dbReference type="RefSeq" id="XP_033598999.1">
    <property type="nucleotide sequence ID" value="XM_033745614.1"/>
</dbReference>
<dbReference type="GeneID" id="54486668"/>
<sequence length="351" mass="39504">MTAPREKQVPSPGDPDRKRVLNVLAQRRYRQRRREKIKALEDQARGQREHNVTRDSSSLSPSDQSISSSSHSPYAPSHSGSSDNGVIANQDAQLFTPYNNNDDLFLNQQTLQHSIQHNNILIDSLMPLPDDAWIEDAETLPLDPTSQDLTTLGFPDLTTKDLETLPDDPFTSTFLFPMGNDRNIDVPLLAALNASFKLACMLGCTDNLWDPFASRTLSSDSLPIFAHLPASMQPTKAQQTIPHHPVLDMLPWPEVRTKIICCFSLPEFMRPPVARGEMPQVTLIQHIDDESDPVRIVGNEADDKGWEIGQTFYQNWWWAFDRATVENTNRLRAERGAPKLRLLPASQAASF</sequence>